<dbReference type="SUPFAM" id="SSF81383">
    <property type="entry name" value="F-box domain"/>
    <property type="match status" value="1"/>
</dbReference>
<dbReference type="PANTHER" id="PTHR32141">
    <property type="match status" value="1"/>
</dbReference>
<name>A0A5J9VVL5_9POAL</name>
<evidence type="ECO:0000313" key="5">
    <source>
        <dbReference type="Proteomes" id="UP000324897"/>
    </source>
</evidence>
<feature type="compositionally biased region" description="Basic residues" evidence="1">
    <location>
        <begin position="1"/>
        <end position="12"/>
    </location>
</feature>
<feature type="domain" description="F-box" evidence="2">
    <location>
        <begin position="56"/>
        <end position="95"/>
    </location>
</feature>
<dbReference type="InterPro" id="IPR032675">
    <property type="entry name" value="LRR_dom_sf"/>
</dbReference>
<evidence type="ECO:0000259" key="3">
    <source>
        <dbReference type="Pfam" id="PF24758"/>
    </source>
</evidence>
<organism evidence="4 5">
    <name type="scientific">Eragrostis curvula</name>
    <name type="common">weeping love grass</name>
    <dbReference type="NCBI Taxonomy" id="38414"/>
    <lineage>
        <taxon>Eukaryota</taxon>
        <taxon>Viridiplantae</taxon>
        <taxon>Streptophyta</taxon>
        <taxon>Embryophyta</taxon>
        <taxon>Tracheophyta</taxon>
        <taxon>Spermatophyta</taxon>
        <taxon>Magnoliopsida</taxon>
        <taxon>Liliopsida</taxon>
        <taxon>Poales</taxon>
        <taxon>Poaceae</taxon>
        <taxon>PACMAD clade</taxon>
        <taxon>Chloridoideae</taxon>
        <taxon>Eragrostideae</taxon>
        <taxon>Eragrostidinae</taxon>
        <taxon>Eragrostis</taxon>
    </lineage>
</organism>
<comment type="caution">
    <text evidence="4">The sequence shown here is derived from an EMBL/GenBank/DDBJ whole genome shotgun (WGS) entry which is preliminary data.</text>
</comment>
<feature type="region of interest" description="Disordered" evidence="1">
    <location>
        <begin position="1"/>
        <end position="52"/>
    </location>
</feature>
<dbReference type="InterPro" id="IPR053781">
    <property type="entry name" value="F-box_AtFBL13-like"/>
</dbReference>
<dbReference type="InterPro" id="IPR036047">
    <property type="entry name" value="F-box-like_dom_sf"/>
</dbReference>
<accession>A0A5J9VVL5</accession>
<protein>
    <recommendedName>
        <fullName evidence="6">FBD domain-containing protein</fullName>
    </recommendedName>
</protein>
<sequence length="446" mass="49576">METRAKKRKRSKAAVTQESTEKPPAPSSAAAAADAPDEPRSQEAPPPVAGGGVDRISGLSDAILGEIVSLLPTTEAARTQILSPRWRHVWRTAPLNLDATHLAATDEARASAVSLILSAHAGPRPPLLLPPPVSTFRFSPTLRLATFSKCDLRDFAMEALRFPELKQLALVEVRISEGSLHTFISICPALESLLLDKSSGFQSVRISSSNLKSIGVGAYYGRRIQNIWQLIIVDAPCLEKLLYLHAPMDLRVSVISAPKLATLGCFSGASNYSRLVFDTIAIQGLKVVSFKTAVHNVKILAINTGRIDLDMVIDLLKCFPCLEKLYIKSSMSGPNLWRRKHKDFISSFDIDLKEIVLDSYRGIRLQASFASFFILNARELEFIRFVVGQRDYNEAFFAEQHRVLQMEKRASRVARLDFTTDKCRHDLLHVNHVRDLSITDPFRCNC</sequence>
<dbReference type="Proteomes" id="UP000324897">
    <property type="component" value="Chromosome 4"/>
</dbReference>
<dbReference type="PANTHER" id="PTHR32141:SF123">
    <property type="entry name" value="F-BOX DOMAIN-CONTAINING PROTEIN"/>
    <property type="match status" value="1"/>
</dbReference>
<dbReference type="Pfam" id="PF00646">
    <property type="entry name" value="F-box"/>
    <property type="match status" value="1"/>
</dbReference>
<evidence type="ECO:0000256" key="1">
    <source>
        <dbReference type="SAM" id="MobiDB-lite"/>
    </source>
</evidence>
<evidence type="ECO:0000313" key="4">
    <source>
        <dbReference type="EMBL" id="TVU39667.1"/>
    </source>
</evidence>
<dbReference type="CDD" id="cd22160">
    <property type="entry name" value="F-box_AtFBL13-like"/>
    <property type="match status" value="1"/>
</dbReference>
<keyword evidence="5" id="KW-1185">Reference proteome</keyword>
<dbReference type="EMBL" id="RWGY01000007">
    <property type="protein sequence ID" value="TVU39667.1"/>
    <property type="molecule type" value="Genomic_DNA"/>
</dbReference>
<reference evidence="4 5" key="1">
    <citation type="journal article" date="2019" name="Sci. Rep.">
        <title>A high-quality genome of Eragrostis curvula grass provides insights into Poaceae evolution and supports new strategies to enhance forage quality.</title>
        <authorList>
            <person name="Carballo J."/>
            <person name="Santos B.A.C.M."/>
            <person name="Zappacosta D."/>
            <person name="Garbus I."/>
            <person name="Selva J.P."/>
            <person name="Gallo C.A."/>
            <person name="Diaz A."/>
            <person name="Albertini E."/>
            <person name="Caccamo M."/>
            <person name="Echenique V."/>
        </authorList>
    </citation>
    <scope>NUCLEOTIDE SEQUENCE [LARGE SCALE GENOMIC DNA]</scope>
    <source>
        <strain evidence="5">cv. Victoria</strain>
        <tissue evidence="4">Leaf</tissue>
    </source>
</reference>
<evidence type="ECO:0008006" key="6">
    <source>
        <dbReference type="Google" id="ProtNLM"/>
    </source>
</evidence>
<dbReference type="Gramene" id="TVU39667">
    <property type="protein sequence ID" value="TVU39667"/>
    <property type="gene ID" value="EJB05_13099"/>
</dbReference>
<dbReference type="Pfam" id="PF24758">
    <property type="entry name" value="LRR_At5g56370"/>
    <property type="match status" value="1"/>
</dbReference>
<dbReference type="InterPro" id="IPR001810">
    <property type="entry name" value="F-box_dom"/>
</dbReference>
<feature type="domain" description="F-box/LRR-repeat protein 15/At3g58940/PEG3-like LRR" evidence="3">
    <location>
        <begin position="123"/>
        <end position="327"/>
    </location>
</feature>
<dbReference type="Gene3D" id="3.80.10.10">
    <property type="entry name" value="Ribonuclease Inhibitor"/>
    <property type="match status" value="1"/>
</dbReference>
<feature type="non-terminal residue" evidence="4">
    <location>
        <position position="1"/>
    </location>
</feature>
<dbReference type="OrthoDB" id="1939276at2759"/>
<dbReference type="InterPro" id="IPR055302">
    <property type="entry name" value="F-box_dom-containing"/>
</dbReference>
<dbReference type="SUPFAM" id="SSF52047">
    <property type="entry name" value="RNI-like"/>
    <property type="match status" value="1"/>
</dbReference>
<proteinExistence type="predicted"/>
<dbReference type="AlphaFoldDB" id="A0A5J9VVL5"/>
<gene>
    <name evidence="4" type="ORF">EJB05_13099</name>
</gene>
<dbReference type="InterPro" id="IPR055411">
    <property type="entry name" value="LRR_FXL15/At3g58940/PEG3-like"/>
</dbReference>
<evidence type="ECO:0000259" key="2">
    <source>
        <dbReference type="Pfam" id="PF00646"/>
    </source>
</evidence>